<dbReference type="SUPFAM" id="SSF56042">
    <property type="entry name" value="PurM C-terminal domain-like"/>
    <property type="match status" value="1"/>
</dbReference>
<dbReference type="CDD" id="cd02196">
    <property type="entry name" value="PurM"/>
    <property type="match status" value="1"/>
</dbReference>
<keyword evidence="3 8" id="KW-0436">Ligase</keyword>
<gene>
    <name evidence="8" type="ORF">CHC_T00008410001</name>
</gene>
<comment type="pathway">
    <text evidence="1">Purine metabolism; IMP biosynthesis via de novo pathway; 5-amino-1-(5-phospho-D-ribosyl)imidazole from N(2)-formyl-N(1)-(5-phospho-D-ribosyl)glycinamide: step 2/2.</text>
</comment>
<dbReference type="GO" id="GO:0004641">
    <property type="term" value="F:phosphoribosylformylglycinamidine cyclo-ligase activity"/>
    <property type="evidence" value="ECO:0007669"/>
    <property type="project" value="UniProtKB-EC"/>
</dbReference>
<dbReference type="UniPathway" id="UPA00074">
    <property type="reaction ID" value="UER00129"/>
</dbReference>
<dbReference type="PhylomeDB" id="R7QRW7"/>
<dbReference type="PANTHER" id="PTHR10520:SF12">
    <property type="entry name" value="TRIFUNCTIONAL PURINE BIOSYNTHETIC PROTEIN ADENOSINE-3"/>
    <property type="match status" value="1"/>
</dbReference>
<dbReference type="GO" id="GO:0006189">
    <property type="term" value="P:'de novo' IMP biosynthetic process"/>
    <property type="evidence" value="ECO:0007669"/>
    <property type="project" value="UniProtKB-UniPathway"/>
</dbReference>
<dbReference type="SUPFAM" id="SSF55326">
    <property type="entry name" value="PurM N-terminal domain-like"/>
    <property type="match status" value="1"/>
</dbReference>
<sequence length="379" mass="39214">MSAATPPDKPLSYASSGVDIDRESSSVAALIGALGRGASSRPAGTLGALVDHAGGFSGLIEFGDRLLALCTDGVGSKLLLAAELRYYETVAIDCMAMNVNDLLCIGAEPLAFVDYIAAPAPAPDTWAAIGRSLATACELARVSLCGGETATLPDMVTELDLSGTALGWLPRGAQLDGSAIRAGDVLVGLPASGVHSNGYSLVRKVVQKAGMSLREAAPFEVGSERAGEVWRHGDGAVTLGEVLLNPTRIYVDPVVDLLLACRKGDGPCAYEDVHGIAHVTGGGLSNLLRLKKGAGFYVDAPLPVLPEFEWLQAAGALSDYEMHRTFNMGMGLCIIVAPHAGAAVCEWLAARLPGSRAVGAVNDSGVVTHAIDSVRFDTY</sequence>
<dbReference type="Gramene" id="CDF40105">
    <property type="protein sequence ID" value="CDF40105"/>
    <property type="gene ID" value="CHC_T00008410001"/>
</dbReference>
<keyword evidence="9" id="KW-1185">Reference proteome</keyword>
<dbReference type="InterPro" id="IPR036676">
    <property type="entry name" value="PurM-like_C_sf"/>
</dbReference>
<dbReference type="GO" id="GO:0046084">
    <property type="term" value="P:adenine biosynthetic process"/>
    <property type="evidence" value="ECO:0007669"/>
    <property type="project" value="TreeGrafter"/>
</dbReference>
<dbReference type="EC" id="6.3.3.1" evidence="2"/>
<protein>
    <recommendedName>
        <fullName evidence="2">phosphoribosylformylglycinamidine cyclo-ligase</fullName>
        <ecNumber evidence="2">6.3.3.1</ecNumber>
    </recommendedName>
</protein>
<dbReference type="GO" id="GO:0004637">
    <property type="term" value="F:phosphoribosylamine-glycine ligase activity"/>
    <property type="evidence" value="ECO:0007669"/>
    <property type="project" value="TreeGrafter"/>
</dbReference>
<dbReference type="STRING" id="2769.R7QRW7"/>
<evidence type="ECO:0000256" key="3">
    <source>
        <dbReference type="ARBA" id="ARBA00022598"/>
    </source>
</evidence>
<dbReference type="EMBL" id="HG002126">
    <property type="protein sequence ID" value="CDF40105.1"/>
    <property type="molecule type" value="Genomic_DNA"/>
</dbReference>
<name>R7QRW7_CHOCR</name>
<evidence type="ECO:0000256" key="4">
    <source>
        <dbReference type="ARBA" id="ARBA00022741"/>
    </source>
</evidence>
<keyword evidence="4" id="KW-0547">Nucleotide-binding</keyword>
<dbReference type="OrthoDB" id="2018833at2759"/>
<dbReference type="HAMAP" id="MF_00741">
    <property type="entry name" value="AIRS"/>
    <property type="match status" value="1"/>
</dbReference>
<evidence type="ECO:0000259" key="6">
    <source>
        <dbReference type="Pfam" id="PF00586"/>
    </source>
</evidence>
<dbReference type="InterPro" id="IPR010918">
    <property type="entry name" value="PurM-like_C_dom"/>
</dbReference>
<dbReference type="Gene3D" id="3.30.1330.10">
    <property type="entry name" value="PurM-like, N-terminal domain"/>
    <property type="match status" value="1"/>
</dbReference>
<keyword evidence="5" id="KW-0067">ATP-binding</keyword>
<accession>R7QRW7</accession>
<dbReference type="KEGG" id="ccp:CHC_T00008410001"/>
<evidence type="ECO:0000313" key="8">
    <source>
        <dbReference type="EMBL" id="CDF40105.1"/>
    </source>
</evidence>
<dbReference type="Gene3D" id="3.90.650.10">
    <property type="entry name" value="PurM-like C-terminal domain"/>
    <property type="match status" value="1"/>
</dbReference>
<reference evidence="9" key="1">
    <citation type="journal article" date="2013" name="Proc. Natl. Acad. Sci. U.S.A.">
        <title>Genome structure and metabolic features in the red seaweed Chondrus crispus shed light on evolution of the Archaeplastida.</title>
        <authorList>
            <person name="Collen J."/>
            <person name="Porcel B."/>
            <person name="Carre W."/>
            <person name="Ball S.G."/>
            <person name="Chaparro C."/>
            <person name="Tonon T."/>
            <person name="Barbeyron T."/>
            <person name="Michel G."/>
            <person name="Noel B."/>
            <person name="Valentin K."/>
            <person name="Elias M."/>
            <person name="Artiguenave F."/>
            <person name="Arun A."/>
            <person name="Aury J.M."/>
            <person name="Barbosa-Neto J.F."/>
            <person name="Bothwell J.H."/>
            <person name="Bouget F.Y."/>
            <person name="Brillet L."/>
            <person name="Cabello-Hurtado F."/>
            <person name="Capella-Gutierrez S."/>
            <person name="Charrier B."/>
            <person name="Cladiere L."/>
            <person name="Cock J.M."/>
            <person name="Coelho S.M."/>
            <person name="Colleoni C."/>
            <person name="Czjzek M."/>
            <person name="Da Silva C."/>
            <person name="Delage L."/>
            <person name="Denoeud F."/>
            <person name="Deschamps P."/>
            <person name="Dittami S.M."/>
            <person name="Gabaldon T."/>
            <person name="Gachon C.M."/>
            <person name="Groisillier A."/>
            <person name="Herve C."/>
            <person name="Jabbari K."/>
            <person name="Katinka M."/>
            <person name="Kloareg B."/>
            <person name="Kowalczyk N."/>
            <person name="Labadie K."/>
            <person name="Leblanc C."/>
            <person name="Lopez P.J."/>
            <person name="McLachlan D.H."/>
            <person name="Meslet-Cladiere L."/>
            <person name="Moustafa A."/>
            <person name="Nehr Z."/>
            <person name="Nyvall Collen P."/>
            <person name="Panaud O."/>
            <person name="Partensky F."/>
            <person name="Poulain J."/>
            <person name="Rensing S.A."/>
            <person name="Rousvoal S."/>
            <person name="Samson G."/>
            <person name="Symeonidi A."/>
            <person name="Weissenbach J."/>
            <person name="Zambounis A."/>
            <person name="Wincker P."/>
            <person name="Boyen C."/>
        </authorList>
    </citation>
    <scope>NUCLEOTIDE SEQUENCE [LARGE SCALE GENOMIC DNA]</scope>
    <source>
        <strain evidence="9">cv. Stackhouse</strain>
    </source>
</reference>
<dbReference type="InterPro" id="IPR016188">
    <property type="entry name" value="PurM-like_N"/>
</dbReference>
<evidence type="ECO:0000256" key="2">
    <source>
        <dbReference type="ARBA" id="ARBA00013047"/>
    </source>
</evidence>
<dbReference type="AlphaFoldDB" id="R7QRW7"/>
<feature type="domain" description="PurM-like C-terminal" evidence="7">
    <location>
        <begin position="181"/>
        <end position="368"/>
    </location>
</feature>
<evidence type="ECO:0000256" key="1">
    <source>
        <dbReference type="ARBA" id="ARBA00004686"/>
    </source>
</evidence>
<dbReference type="NCBIfam" id="TIGR00878">
    <property type="entry name" value="purM"/>
    <property type="match status" value="1"/>
</dbReference>
<dbReference type="GO" id="GO:0005524">
    <property type="term" value="F:ATP binding"/>
    <property type="evidence" value="ECO:0007669"/>
    <property type="project" value="UniProtKB-KW"/>
</dbReference>
<dbReference type="Pfam" id="PF02769">
    <property type="entry name" value="AIRS_C"/>
    <property type="match status" value="1"/>
</dbReference>
<organism evidence="8 9">
    <name type="scientific">Chondrus crispus</name>
    <name type="common">Carrageen Irish moss</name>
    <name type="synonym">Polymorpha crispa</name>
    <dbReference type="NCBI Taxonomy" id="2769"/>
    <lineage>
        <taxon>Eukaryota</taxon>
        <taxon>Rhodophyta</taxon>
        <taxon>Florideophyceae</taxon>
        <taxon>Rhodymeniophycidae</taxon>
        <taxon>Gigartinales</taxon>
        <taxon>Gigartinaceae</taxon>
        <taxon>Chondrus</taxon>
    </lineage>
</organism>
<dbReference type="GO" id="GO:0005829">
    <property type="term" value="C:cytosol"/>
    <property type="evidence" value="ECO:0007669"/>
    <property type="project" value="TreeGrafter"/>
</dbReference>
<dbReference type="InterPro" id="IPR036921">
    <property type="entry name" value="PurM-like_N_sf"/>
</dbReference>
<dbReference type="Proteomes" id="UP000012073">
    <property type="component" value="Unassembled WGS sequence"/>
</dbReference>
<dbReference type="RefSeq" id="XP_005710399.1">
    <property type="nucleotide sequence ID" value="XM_005710342.1"/>
</dbReference>
<evidence type="ECO:0000256" key="5">
    <source>
        <dbReference type="ARBA" id="ARBA00022840"/>
    </source>
</evidence>
<dbReference type="GeneID" id="17318116"/>
<evidence type="ECO:0000313" key="9">
    <source>
        <dbReference type="Proteomes" id="UP000012073"/>
    </source>
</evidence>
<dbReference type="PANTHER" id="PTHR10520">
    <property type="entry name" value="TRIFUNCTIONAL PURINE BIOSYNTHETIC PROTEIN ADENOSINE-3-RELATED"/>
    <property type="match status" value="1"/>
</dbReference>
<dbReference type="InterPro" id="IPR004733">
    <property type="entry name" value="PurM_cligase"/>
</dbReference>
<evidence type="ECO:0000259" key="7">
    <source>
        <dbReference type="Pfam" id="PF02769"/>
    </source>
</evidence>
<dbReference type="Pfam" id="PF00586">
    <property type="entry name" value="AIRS"/>
    <property type="match status" value="1"/>
</dbReference>
<feature type="domain" description="PurM-like N-terminal" evidence="6">
    <location>
        <begin position="59"/>
        <end position="168"/>
    </location>
</feature>
<proteinExistence type="inferred from homology"/>
<dbReference type="OMA" id="MTDYICV"/>